<organism evidence="3 4">
    <name type="scientific">Massilia solisilvae</name>
    <dbReference type="NCBI Taxonomy" id="1811225"/>
    <lineage>
        <taxon>Bacteria</taxon>
        <taxon>Pseudomonadati</taxon>
        <taxon>Pseudomonadota</taxon>
        <taxon>Betaproteobacteria</taxon>
        <taxon>Burkholderiales</taxon>
        <taxon>Oxalobacteraceae</taxon>
        <taxon>Telluria group</taxon>
        <taxon>Massilia</taxon>
    </lineage>
</organism>
<dbReference type="EMBL" id="JANUGV010000004">
    <property type="protein sequence ID" value="MCS0609515.1"/>
    <property type="molecule type" value="Genomic_DNA"/>
</dbReference>
<keyword evidence="2" id="KW-0812">Transmembrane</keyword>
<sequence>MFHALKNLFDLRQDQHDHDVIDHSIRAGVRIGGTNLWVLFFAILIASVGLNVNSAAVIIGAMLISPLMRPILGIGYGAAISDFALIRSAARSLLIFAVLSVLTSSLYFLVSPLTQAQSELVARTTPNLWDVLIAFFGGCAGIIAQTRREESTVIPGAAIATALMPPLCTVGYGLATHNWDFLLGAAYLFAINAFFIALSTFLFVKLMGFPEHEQATPTLQRRAHAVIAIGVLALALPSGYLAYGMVRDQMFLATSKEVLRELETQPGSFILSRDVSVRARRVAVTLGGNPLTAAAQARLSGQLRSGGFAKATLVVRHVGQEKVDLAALRDELKRDIYNSTIDELRDRASKADELNLQLSKMQEAKALQGEIIQEVLAQYPSIERISIADGTAATRPDTAAPANEATPATAPAAGNQAPAPVTVVLIQAQPALDNGDLDRIKAGLGVRLHGARLELVQLPARPQPAAVAQNKRRKSGSDKRT</sequence>
<dbReference type="PANTHER" id="PTHR20992">
    <property type="entry name" value="AT15442P-RELATED"/>
    <property type="match status" value="1"/>
</dbReference>
<comment type="caution">
    <text evidence="3">The sequence shown here is derived from an EMBL/GenBank/DDBJ whole genome shotgun (WGS) entry which is preliminary data.</text>
</comment>
<gene>
    <name evidence="3" type="ORF">NX773_15195</name>
</gene>
<feature type="region of interest" description="Disordered" evidence="1">
    <location>
        <begin position="394"/>
        <end position="414"/>
    </location>
</feature>
<feature type="region of interest" description="Disordered" evidence="1">
    <location>
        <begin position="459"/>
        <end position="481"/>
    </location>
</feature>
<feature type="transmembrane region" description="Helical" evidence="2">
    <location>
        <begin position="156"/>
        <end position="175"/>
    </location>
</feature>
<protein>
    <submittedName>
        <fullName evidence="3">DUF389 domain-containing protein</fullName>
    </submittedName>
</protein>
<dbReference type="PANTHER" id="PTHR20992:SF9">
    <property type="entry name" value="AT15442P-RELATED"/>
    <property type="match status" value="1"/>
</dbReference>
<feature type="transmembrane region" description="Helical" evidence="2">
    <location>
        <begin position="67"/>
        <end position="86"/>
    </location>
</feature>
<evidence type="ECO:0000256" key="1">
    <source>
        <dbReference type="SAM" id="MobiDB-lite"/>
    </source>
</evidence>
<feature type="transmembrane region" description="Helical" evidence="2">
    <location>
        <begin position="126"/>
        <end position="144"/>
    </location>
</feature>
<evidence type="ECO:0000256" key="2">
    <source>
        <dbReference type="SAM" id="Phobius"/>
    </source>
</evidence>
<feature type="transmembrane region" description="Helical" evidence="2">
    <location>
        <begin position="225"/>
        <end position="246"/>
    </location>
</feature>
<keyword evidence="2" id="KW-1133">Transmembrane helix</keyword>
<keyword evidence="4" id="KW-1185">Reference proteome</keyword>
<name>A0ABT2BM21_9BURK</name>
<dbReference type="InterPro" id="IPR005240">
    <property type="entry name" value="DUF389"/>
</dbReference>
<proteinExistence type="predicted"/>
<keyword evidence="2" id="KW-0472">Membrane</keyword>
<feature type="transmembrane region" description="Helical" evidence="2">
    <location>
        <begin position="181"/>
        <end position="204"/>
    </location>
</feature>
<reference evidence="3 4" key="1">
    <citation type="submission" date="2022-08" db="EMBL/GenBank/DDBJ databases">
        <title>Reclassification of Massilia species as members of the genera Telluria, Duganella, Pseudoduganella, Mokoshia gen. nov. and Zemynaea gen. nov. using orthogonal and non-orthogonal genome-based approaches.</title>
        <authorList>
            <person name="Bowman J.P."/>
        </authorList>
    </citation>
    <scope>NUCLEOTIDE SEQUENCE [LARGE SCALE GENOMIC DNA]</scope>
    <source>
        <strain evidence="3 4">JCM 31607</strain>
    </source>
</reference>
<dbReference type="Pfam" id="PF04087">
    <property type="entry name" value="DUF389"/>
    <property type="match status" value="1"/>
</dbReference>
<feature type="transmembrane region" description="Helical" evidence="2">
    <location>
        <begin position="36"/>
        <end position="61"/>
    </location>
</feature>
<accession>A0ABT2BM21</accession>
<feature type="transmembrane region" description="Helical" evidence="2">
    <location>
        <begin position="93"/>
        <end position="114"/>
    </location>
</feature>
<dbReference type="Proteomes" id="UP001205861">
    <property type="component" value="Unassembled WGS sequence"/>
</dbReference>
<evidence type="ECO:0000313" key="4">
    <source>
        <dbReference type="Proteomes" id="UP001205861"/>
    </source>
</evidence>
<dbReference type="RefSeq" id="WP_258857169.1">
    <property type="nucleotide sequence ID" value="NZ_JANUGV010000004.1"/>
</dbReference>
<evidence type="ECO:0000313" key="3">
    <source>
        <dbReference type="EMBL" id="MCS0609515.1"/>
    </source>
</evidence>